<evidence type="ECO:0000313" key="4">
    <source>
        <dbReference type="Proteomes" id="UP001183643"/>
    </source>
</evidence>
<gene>
    <name evidence="3" type="ORF">J2S41_006318</name>
</gene>
<keyword evidence="4" id="KW-1185">Reference proteome</keyword>
<dbReference type="Proteomes" id="UP001183643">
    <property type="component" value="Unassembled WGS sequence"/>
</dbReference>
<protein>
    <recommendedName>
        <fullName evidence="2">MmyB-like transcription regulator ligand binding domain-containing protein</fullName>
    </recommendedName>
</protein>
<proteinExistence type="predicted"/>
<dbReference type="PANTHER" id="PTHR35010:SF2">
    <property type="entry name" value="BLL4672 PROTEIN"/>
    <property type="match status" value="1"/>
</dbReference>
<evidence type="ECO:0000256" key="1">
    <source>
        <dbReference type="SAM" id="MobiDB-lite"/>
    </source>
</evidence>
<feature type="domain" description="MmyB-like transcription regulator ligand binding" evidence="2">
    <location>
        <begin position="2"/>
        <end position="166"/>
    </location>
</feature>
<evidence type="ECO:0000313" key="3">
    <source>
        <dbReference type="EMBL" id="MDR7279540.1"/>
    </source>
</evidence>
<evidence type="ECO:0000259" key="2">
    <source>
        <dbReference type="Pfam" id="PF17765"/>
    </source>
</evidence>
<dbReference type="EMBL" id="JAVDYB010000001">
    <property type="protein sequence ID" value="MDR7279540.1"/>
    <property type="molecule type" value="Genomic_DNA"/>
</dbReference>
<feature type="region of interest" description="Disordered" evidence="1">
    <location>
        <begin position="167"/>
        <end position="236"/>
    </location>
</feature>
<dbReference type="Gene3D" id="3.30.450.180">
    <property type="match status" value="1"/>
</dbReference>
<accession>A0AAE4CFE8</accession>
<feature type="compositionally biased region" description="Low complexity" evidence="1">
    <location>
        <begin position="179"/>
        <end position="192"/>
    </location>
</feature>
<name>A0AAE4CFE8_9ACTN</name>
<organism evidence="3 4">
    <name type="scientific">Catenuloplanes atrovinosus</name>
    <dbReference type="NCBI Taxonomy" id="137266"/>
    <lineage>
        <taxon>Bacteria</taxon>
        <taxon>Bacillati</taxon>
        <taxon>Actinomycetota</taxon>
        <taxon>Actinomycetes</taxon>
        <taxon>Micromonosporales</taxon>
        <taxon>Micromonosporaceae</taxon>
        <taxon>Catenuloplanes</taxon>
    </lineage>
</organism>
<dbReference type="AlphaFoldDB" id="A0AAE4CFE8"/>
<dbReference type="InterPro" id="IPR041413">
    <property type="entry name" value="MLTR_LBD"/>
</dbReference>
<reference evidence="3" key="1">
    <citation type="submission" date="2023-07" db="EMBL/GenBank/DDBJ databases">
        <title>Sequencing the genomes of 1000 actinobacteria strains.</title>
        <authorList>
            <person name="Klenk H.-P."/>
        </authorList>
    </citation>
    <scope>NUCLEOTIDE SEQUENCE</scope>
    <source>
        <strain evidence="3">DSM 44707</strain>
    </source>
</reference>
<sequence length="236" mass="25039">MPASVHRIVEQLGAGPVAVCDATWQLLHWNALFAATFGDPAAQDEDGRNALIVQFERRPAQTRQTPAERASFEESLVADLRATTSRYPHDPAVEALLARLCRGDRFRELWERRSVGDHRGARKTIGHPGVGDIDLDSNVLTVQGADLRLVVYTPSGAEARRKLDLLSAAGPPEPPAQPATPSASGSTAGAPARRSTRAASVIVQPESTRSSTSSTGPDAADTSPSSVNAACSSRTR</sequence>
<comment type="caution">
    <text evidence="3">The sequence shown here is derived from an EMBL/GenBank/DDBJ whole genome shotgun (WGS) entry which is preliminary data.</text>
</comment>
<dbReference type="PANTHER" id="PTHR35010">
    <property type="entry name" value="BLL4672 PROTEIN-RELATED"/>
    <property type="match status" value="1"/>
</dbReference>
<dbReference type="Pfam" id="PF17765">
    <property type="entry name" value="MLTR_LBD"/>
    <property type="match status" value="1"/>
</dbReference>
<feature type="compositionally biased region" description="Polar residues" evidence="1">
    <location>
        <begin position="205"/>
        <end position="236"/>
    </location>
</feature>